<dbReference type="NCBIfam" id="NF004862">
    <property type="entry name" value="PRK06222.1"/>
    <property type="match status" value="1"/>
</dbReference>
<dbReference type="PANTHER" id="PTHR43513:SF3">
    <property type="entry name" value="DIHYDROOROTATE DEHYDROGENASE B (NAD(+)), ELECTRON TRANSFER SUBUNIT-RELATED"/>
    <property type="match status" value="1"/>
</dbReference>
<reference evidence="2" key="1">
    <citation type="journal article" date="2014" name="Front. Microbiol.">
        <title>High frequency of phylogenetically diverse reductive dehalogenase-homologous genes in deep subseafloor sedimentary metagenomes.</title>
        <authorList>
            <person name="Kawai M."/>
            <person name="Futagami T."/>
            <person name="Toyoda A."/>
            <person name="Takaki Y."/>
            <person name="Nishi S."/>
            <person name="Hori S."/>
            <person name="Arai W."/>
            <person name="Tsubouchi T."/>
            <person name="Morono Y."/>
            <person name="Uchiyama I."/>
            <person name="Ito T."/>
            <person name="Fujiyama A."/>
            <person name="Inagaki F."/>
            <person name="Takami H."/>
        </authorList>
    </citation>
    <scope>NUCLEOTIDE SEQUENCE</scope>
    <source>
        <strain evidence="2">Expedition CK06-06</strain>
    </source>
</reference>
<dbReference type="Pfam" id="PF10418">
    <property type="entry name" value="DHODB_Fe-S_bind"/>
    <property type="match status" value="1"/>
</dbReference>
<sequence length="230" mass="25165">LADFDAKKGTITLVALRVGKTTHLLSTLKAEDEILDVVGPLGNPTEIDNYGRVICVGGGLGIATIITICKKLKDAGNYVIGIIGARTKNLIIFEDKLRGICNELHISTDDGSYGHHGFVTDILKKLLDEDNPINAIWAIGPAIMMKFVCKTTESYKIKTIVSLNPIMVDGTGMCGACRVEVDNKTKFTCVHGPEFDGHKVNWDLLLSRQQMYLNSEKLSLDEFKKKIGGQ</sequence>
<dbReference type="PIRSF" id="PIRSF006816">
    <property type="entry name" value="Cyc3_hyd_g"/>
    <property type="match status" value="1"/>
</dbReference>
<dbReference type="EMBL" id="BART01000329">
    <property type="protein sequence ID" value="GAG70646.1"/>
    <property type="molecule type" value="Genomic_DNA"/>
</dbReference>
<gene>
    <name evidence="2" type="ORF">S01H4_01711</name>
</gene>
<protein>
    <recommendedName>
        <fullName evidence="1">Dihydroorotate dehydrogenase electron transfer subunit iron-sulphur cluster binding domain-containing protein</fullName>
    </recommendedName>
</protein>
<proteinExistence type="predicted"/>
<dbReference type="AlphaFoldDB" id="X1BF66"/>
<evidence type="ECO:0000313" key="2">
    <source>
        <dbReference type="EMBL" id="GAG70646.1"/>
    </source>
</evidence>
<evidence type="ECO:0000259" key="1">
    <source>
        <dbReference type="Pfam" id="PF10418"/>
    </source>
</evidence>
<feature type="domain" description="Dihydroorotate dehydrogenase electron transfer subunit iron-sulphur cluster binding" evidence="1">
    <location>
        <begin position="164"/>
        <end position="200"/>
    </location>
</feature>
<dbReference type="Gene3D" id="2.40.30.10">
    <property type="entry name" value="Translation factors"/>
    <property type="match status" value="1"/>
</dbReference>
<organism evidence="2">
    <name type="scientific">marine sediment metagenome</name>
    <dbReference type="NCBI Taxonomy" id="412755"/>
    <lineage>
        <taxon>unclassified sequences</taxon>
        <taxon>metagenomes</taxon>
        <taxon>ecological metagenomes</taxon>
    </lineage>
</organism>
<dbReference type="InterPro" id="IPR019480">
    <property type="entry name" value="Dihydroorotate_DH_Fe-S-bd"/>
</dbReference>
<dbReference type="GO" id="GO:0051537">
    <property type="term" value="F:2 iron, 2 sulfur cluster binding"/>
    <property type="evidence" value="ECO:0007669"/>
    <property type="project" value="InterPro"/>
</dbReference>
<dbReference type="SUPFAM" id="SSF52343">
    <property type="entry name" value="Ferredoxin reductase-like, C-terminal NADP-linked domain"/>
    <property type="match status" value="1"/>
</dbReference>
<dbReference type="InterPro" id="IPR012165">
    <property type="entry name" value="Cyt_c3_hydrogenase_gsu"/>
</dbReference>
<dbReference type="InterPro" id="IPR039261">
    <property type="entry name" value="FNR_nucleotide-bd"/>
</dbReference>
<dbReference type="CDD" id="cd06219">
    <property type="entry name" value="DHOD_e_trans_like1"/>
    <property type="match status" value="1"/>
</dbReference>
<dbReference type="InterPro" id="IPR050353">
    <property type="entry name" value="PyrK_electron_transfer"/>
</dbReference>
<dbReference type="InterPro" id="IPR017938">
    <property type="entry name" value="Riboflavin_synthase-like_b-brl"/>
</dbReference>
<feature type="non-terminal residue" evidence="2">
    <location>
        <position position="1"/>
    </location>
</feature>
<dbReference type="PANTHER" id="PTHR43513">
    <property type="entry name" value="DIHYDROOROTATE DEHYDROGENASE B (NAD(+)), ELECTRON TRANSFER SUBUNIT"/>
    <property type="match status" value="1"/>
</dbReference>
<name>X1BF66_9ZZZZ</name>
<dbReference type="GO" id="GO:0006221">
    <property type="term" value="P:pyrimidine nucleotide biosynthetic process"/>
    <property type="evidence" value="ECO:0007669"/>
    <property type="project" value="InterPro"/>
</dbReference>
<dbReference type="GO" id="GO:0050660">
    <property type="term" value="F:flavin adenine dinucleotide binding"/>
    <property type="evidence" value="ECO:0007669"/>
    <property type="project" value="InterPro"/>
</dbReference>
<comment type="caution">
    <text evidence="2">The sequence shown here is derived from an EMBL/GenBank/DDBJ whole genome shotgun (WGS) entry which is preliminary data.</text>
</comment>
<accession>X1BF66</accession>
<dbReference type="Gene3D" id="3.40.50.80">
    <property type="entry name" value="Nucleotide-binding domain of ferredoxin-NADP reductase (FNR) module"/>
    <property type="match status" value="1"/>
</dbReference>
<dbReference type="SUPFAM" id="SSF63380">
    <property type="entry name" value="Riboflavin synthase domain-like"/>
    <property type="match status" value="1"/>
</dbReference>